<keyword evidence="1" id="KW-0472">Membrane</keyword>
<dbReference type="EMBL" id="CP005986">
    <property type="protein sequence ID" value="AIA55014.1"/>
    <property type="molecule type" value="Genomic_DNA"/>
</dbReference>
<evidence type="ECO:0000256" key="1">
    <source>
        <dbReference type="SAM" id="Phobius"/>
    </source>
</evidence>
<dbReference type="RefSeq" id="WP_004871788.1">
    <property type="nucleotide sequence ID" value="NZ_CP005986.1"/>
</dbReference>
<dbReference type="AlphaFoldDB" id="A0A059ZQ05"/>
<evidence type="ECO:0000313" key="2">
    <source>
        <dbReference type="EMBL" id="AIA55014.1"/>
    </source>
</evidence>
<feature type="transmembrane region" description="Helical" evidence="1">
    <location>
        <begin position="124"/>
        <end position="146"/>
    </location>
</feature>
<dbReference type="HOGENOM" id="CLU_117047_0_0_6"/>
<keyword evidence="1" id="KW-0812">Transmembrane</keyword>
<feature type="transmembrane region" description="Helical" evidence="1">
    <location>
        <begin position="29"/>
        <end position="52"/>
    </location>
</feature>
<reference evidence="2 3" key="1">
    <citation type="journal article" date="2009" name="J. Bacteriol.">
        <title>Draft genome sequence of the extremely acidophilic bacterium Acidithiobacillus caldus ATCC 51756 reveals metabolic versatility in the genus Acidithiobacillus.</title>
        <authorList>
            <person name="Valdes J."/>
            <person name="Quatrini R."/>
            <person name="Hallberg K."/>
            <person name="Dopson M."/>
            <person name="Valenzuela P.D."/>
            <person name="Holmes D.S."/>
        </authorList>
    </citation>
    <scope>NUCLEOTIDE SEQUENCE [LARGE SCALE GENOMIC DNA]</scope>
    <source>
        <strain evidence="3">ATCC 51756 / DSM 8584 / KU</strain>
    </source>
</reference>
<name>A0A059ZQ05_ACICK</name>
<accession>A0A059ZQ05</accession>
<feature type="transmembrane region" description="Helical" evidence="1">
    <location>
        <begin position="59"/>
        <end position="80"/>
    </location>
</feature>
<organism evidence="2 3">
    <name type="scientific">Acidithiobacillus caldus (strain ATCC 51756 / DSM 8584 / KU)</name>
    <dbReference type="NCBI Taxonomy" id="637389"/>
    <lineage>
        <taxon>Bacteria</taxon>
        <taxon>Pseudomonadati</taxon>
        <taxon>Pseudomonadota</taxon>
        <taxon>Acidithiobacillia</taxon>
        <taxon>Acidithiobacillales</taxon>
        <taxon>Acidithiobacillaceae</taxon>
        <taxon>Acidithiobacillus</taxon>
    </lineage>
</organism>
<proteinExistence type="predicted"/>
<keyword evidence="1" id="KW-1133">Transmembrane helix</keyword>
<feature type="transmembrane region" description="Helical" evidence="1">
    <location>
        <begin position="166"/>
        <end position="187"/>
    </location>
</feature>
<dbReference type="eggNOG" id="ENOG50313UI">
    <property type="taxonomic scope" value="Bacteria"/>
</dbReference>
<dbReference type="KEGG" id="acz:Acaty_c1144"/>
<evidence type="ECO:0008006" key="4">
    <source>
        <dbReference type="Google" id="ProtNLM"/>
    </source>
</evidence>
<sequence length="202" mass="22975">MAVLSSTHPGTREERSLREDGAYPRWAKILHMGLVLAVTFELYNSLAALWFANFQWFPLHVATGIFLTFWLVLCWAFYLGTLWGRALLWSWFFPAHLPAIIRDLRALFLGRLPAAGPVPGLSSLWQGVFFLGVSFVTFTGFAAWLVLEGYISWPGATHLGLHAMRLGTPLLAYLWFGHGFMAFFHALRRQPLWGIFAFWRGA</sequence>
<dbReference type="Proteomes" id="UP000005522">
    <property type="component" value="Chromosome"/>
</dbReference>
<protein>
    <recommendedName>
        <fullName evidence="4">Cytochrome b561 bacterial/Ni-hydrogenase domain-containing protein</fullName>
    </recommendedName>
</protein>
<gene>
    <name evidence="2" type="ORF">Acaty_c1144</name>
</gene>
<evidence type="ECO:0000313" key="3">
    <source>
        <dbReference type="Proteomes" id="UP000005522"/>
    </source>
</evidence>